<dbReference type="AlphaFoldDB" id="A0A0X3PFY7"/>
<organism evidence="2">
    <name type="scientific">Schistocephalus solidus</name>
    <name type="common">Tapeworm</name>
    <dbReference type="NCBI Taxonomy" id="70667"/>
    <lineage>
        <taxon>Eukaryota</taxon>
        <taxon>Metazoa</taxon>
        <taxon>Spiralia</taxon>
        <taxon>Lophotrochozoa</taxon>
        <taxon>Platyhelminthes</taxon>
        <taxon>Cestoda</taxon>
        <taxon>Eucestoda</taxon>
        <taxon>Diphyllobothriidea</taxon>
        <taxon>Diphyllobothriidae</taxon>
        <taxon>Schistocephalus</taxon>
    </lineage>
</organism>
<dbReference type="EMBL" id="GEEE01017601">
    <property type="protein sequence ID" value="JAP45624.1"/>
    <property type="molecule type" value="Transcribed_RNA"/>
</dbReference>
<evidence type="ECO:0000313" key="1">
    <source>
        <dbReference type="EMBL" id="JAP45624.1"/>
    </source>
</evidence>
<evidence type="ECO:0000313" key="2">
    <source>
        <dbReference type="EMBL" id="JAP50723.1"/>
    </source>
</evidence>
<gene>
    <name evidence="1" type="primary">POL2</name>
    <name evidence="2" type="ORF">TR153171</name>
</gene>
<proteinExistence type="predicted"/>
<dbReference type="PANTHER" id="PTHR37984">
    <property type="entry name" value="PROTEIN CBG26694"/>
    <property type="match status" value="1"/>
</dbReference>
<sequence length="148" mass="16743">MNGIICPTKYSAWTAPIVAVKKPNERIRLCVDYSTGFNDALEDYHYPLPTSERIFAMLNGVQVFKRIDLSEAYLQLPVDEAAQEMLTINTHKGLFKLASTMASKRHPAYSSSLWTPCLQISLGPLPTWMTSWSSVVQTRRGFRDSIRS</sequence>
<dbReference type="InterPro" id="IPR043502">
    <property type="entry name" value="DNA/RNA_pol_sf"/>
</dbReference>
<dbReference type="InterPro" id="IPR050951">
    <property type="entry name" value="Retrovirus_Pol_polyprotein"/>
</dbReference>
<name>A0A0X3PFY7_SCHSO</name>
<reference evidence="2" key="1">
    <citation type="submission" date="2016-01" db="EMBL/GenBank/DDBJ databases">
        <title>Reference transcriptome for the parasite Schistocephalus solidus: insights into the molecular evolution of parasitism.</title>
        <authorList>
            <person name="Hebert F.O."/>
            <person name="Grambauer S."/>
            <person name="Barber I."/>
            <person name="Landry C.R."/>
            <person name="Aubin-Horth N."/>
        </authorList>
    </citation>
    <scope>NUCLEOTIDE SEQUENCE</scope>
</reference>
<dbReference type="Gene3D" id="3.10.10.10">
    <property type="entry name" value="HIV Type 1 Reverse Transcriptase, subunit A, domain 1"/>
    <property type="match status" value="1"/>
</dbReference>
<dbReference type="InterPro" id="IPR043128">
    <property type="entry name" value="Rev_trsase/Diguanyl_cyclase"/>
</dbReference>
<accession>A0A0X3PFY7</accession>
<dbReference type="PANTHER" id="PTHR37984:SF5">
    <property type="entry name" value="PROTEIN NYNRIN-LIKE"/>
    <property type="match status" value="1"/>
</dbReference>
<dbReference type="EMBL" id="GEEE01012502">
    <property type="protein sequence ID" value="JAP50723.1"/>
    <property type="molecule type" value="Transcribed_RNA"/>
</dbReference>
<protein>
    <submittedName>
        <fullName evidence="1">Retrovirus-related Pol polyprotein from transposon 297</fullName>
    </submittedName>
</protein>
<dbReference type="SUPFAM" id="SSF56672">
    <property type="entry name" value="DNA/RNA polymerases"/>
    <property type="match status" value="1"/>
</dbReference>
<dbReference type="Gene3D" id="3.30.70.270">
    <property type="match status" value="1"/>
</dbReference>
<dbReference type="CDD" id="cd01647">
    <property type="entry name" value="RT_LTR"/>
    <property type="match status" value="1"/>
</dbReference>